<gene>
    <name evidence="1" type="ORF">EVA_19286</name>
</gene>
<reference evidence="1" key="1">
    <citation type="journal article" date="2012" name="PLoS ONE">
        <title>Gene sets for utilization of primary and secondary nutrition supplies in the distal gut of endangered iberian lynx.</title>
        <authorList>
            <person name="Alcaide M."/>
            <person name="Messina E."/>
            <person name="Richter M."/>
            <person name="Bargiela R."/>
            <person name="Peplies J."/>
            <person name="Huws S.A."/>
            <person name="Newbold C.J."/>
            <person name="Golyshin P.N."/>
            <person name="Simon M.A."/>
            <person name="Lopez G."/>
            <person name="Yakimov M.M."/>
            <person name="Ferrer M."/>
        </authorList>
    </citation>
    <scope>NUCLEOTIDE SEQUENCE</scope>
</reference>
<comment type="caution">
    <text evidence="1">The sequence shown here is derived from an EMBL/GenBank/DDBJ whole genome shotgun (WGS) entry which is preliminary data.</text>
</comment>
<name>J9BYI3_9ZZZZ</name>
<protein>
    <submittedName>
        <fullName evidence="1">Uncharacterized protein</fullName>
    </submittedName>
</protein>
<organism evidence="1">
    <name type="scientific">gut metagenome</name>
    <dbReference type="NCBI Taxonomy" id="749906"/>
    <lineage>
        <taxon>unclassified sequences</taxon>
        <taxon>metagenomes</taxon>
        <taxon>organismal metagenomes</taxon>
    </lineage>
</organism>
<dbReference type="EMBL" id="AMCI01007442">
    <property type="protein sequence ID" value="EJW92610.1"/>
    <property type="molecule type" value="Genomic_DNA"/>
</dbReference>
<sequence>MELSPGLTVTGKVRTAQSLTFKFSQSPVYRCRCYIVRRYIVVIAVTSPPPWVTFPLVDRLPSSRAPGSPLLVPAACPTP</sequence>
<accession>J9BYI3</accession>
<proteinExistence type="predicted"/>
<evidence type="ECO:0000313" key="1">
    <source>
        <dbReference type="EMBL" id="EJW92610.1"/>
    </source>
</evidence>
<dbReference type="AlphaFoldDB" id="J9BYI3"/>